<dbReference type="Proteomes" id="UP000774804">
    <property type="component" value="Unassembled WGS sequence"/>
</dbReference>
<dbReference type="Pfam" id="PF02902">
    <property type="entry name" value="Peptidase_C48"/>
    <property type="match status" value="1"/>
</dbReference>
<dbReference type="EMBL" id="JAENGZ010000133">
    <property type="protein sequence ID" value="KAG6967882.1"/>
    <property type="molecule type" value="Genomic_DNA"/>
</dbReference>
<reference evidence="8" key="2">
    <citation type="submission" date="2021-01" db="EMBL/GenBank/DDBJ databases">
        <title>Phytophthora aleatoria, a newly-described species from Pinus radiata is distinct from Phytophthora cactorum isolates based on comparative genomics.</title>
        <authorList>
            <person name="Mcdougal R."/>
            <person name="Panda P."/>
            <person name="Williams N."/>
            <person name="Studholme D.J."/>
        </authorList>
    </citation>
    <scope>NUCLEOTIDE SEQUENCE</scope>
    <source>
        <strain evidence="8">NZFS 3830</strain>
    </source>
</reference>
<dbReference type="Proteomes" id="UP000688947">
    <property type="component" value="Unassembled WGS sequence"/>
</dbReference>
<evidence type="ECO:0000256" key="2">
    <source>
        <dbReference type="ARBA" id="ARBA00022670"/>
    </source>
</evidence>
<dbReference type="GO" id="GO:0008234">
    <property type="term" value="F:cysteine-type peptidase activity"/>
    <property type="evidence" value="ECO:0007669"/>
    <property type="project" value="InterPro"/>
</dbReference>
<dbReference type="EMBL" id="RCML01000226">
    <property type="protein sequence ID" value="KAG2984771.1"/>
    <property type="molecule type" value="Genomic_DNA"/>
</dbReference>
<comment type="similarity">
    <text evidence="1">Belongs to the peptidase C48 family.</text>
</comment>
<evidence type="ECO:0000256" key="1">
    <source>
        <dbReference type="ARBA" id="ARBA00005234"/>
    </source>
</evidence>
<keyword evidence="2" id="KW-0645">Protease</keyword>
<evidence type="ECO:0000313" key="6">
    <source>
        <dbReference type="EMBL" id="KAG2942269.1"/>
    </source>
</evidence>
<feature type="domain" description="Ubiquitin-like protease family profile" evidence="4">
    <location>
        <begin position="14"/>
        <end position="75"/>
    </location>
</feature>
<name>A0A8T1FXJ7_9STRA</name>
<protein>
    <recommendedName>
        <fullName evidence="4">Ubiquitin-like protease family profile domain-containing protein</fullName>
    </recommendedName>
</protein>
<dbReference type="Gene3D" id="3.40.395.10">
    <property type="entry name" value="Adenoviral Proteinase, Chain A"/>
    <property type="match status" value="1"/>
</dbReference>
<dbReference type="InterPro" id="IPR038765">
    <property type="entry name" value="Papain-like_cys_pep_sf"/>
</dbReference>
<gene>
    <name evidence="8" type="ORF">JG687_00004040</name>
    <name evidence="5" type="ORF">PC115_g8460</name>
    <name evidence="6" type="ORF">PC117_g9837</name>
    <name evidence="7" type="ORF">PC118_g8695</name>
</gene>
<sequence length="88" mass="10099">MPGGRAGEIRVYIDTNNWICLTIDLDAKKIYVYDSMKSRKISKVMDGLAKTLMDKYTNEAPTNLTPTGIERLRWKMLLAVLKTRYVAE</sequence>
<organism evidence="7 9">
    <name type="scientific">Phytophthora cactorum</name>
    <dbReference type="NCBI Taxonomy" id="29920"/>
    <lineage>
        <taxon>Eukaryota</taxon>
        <taxon>Sar</taxon>
        <taxon>Stramenopiles</taxon>
        <taxon>Oomycota</taxon>
        <taxon>Peronosporomycetes</taxon>
        <taxon>Peronosporales</taxon>
        <taxon>Peronosporaceae</taxon>
        <taxon>Phytophthora</taxon>
    </lineage>
</organism>
<dbReference type="VEuPathDB" id="FungiDB:PC110_g1318"/>
<proteinExistence type="inferred from homology"/>
<dbReference type="InterPro" id="IPR003653">
    <property type="entry name" value="Peptidase_C48_C"/>
</dbReference>
<dbReference type="SUPFAM" id="SSF54001">
    <property type="entry name" value="Cysteine proteinases"/>
    <property type="match status" value="1"/>
</dbReference>
<evidence type="ECO:0000313" key="8">
    <source>
        <dbReference type="EMBL" id="KAG6967882.1"/>
    </source>
</evidence>
<evidence type="ECO:0000313" key="9">
    <source>
        <dbReference type="Proteomes" id="UP000697107"/>
    </source>
</evidence>
<dbReference type="GO" id="GO:0006508">
    <property type="term" value="P:proteolysis"/>
    <property type="evidence" value="ECO:0007669"/>
    <property type="project" value="UniProtKB-KW"/>
</dbReference>
<dbReference type="Proteomes" id="UP000697107">
    <property type="component" value="Unassembled WGS sequence"/>
</dbReference>
<dbReference type="Proteomes" id="UP000736787">
    <property type="component" value="Unassembled WGS sequence"/>
</dbReference>
<reference evidence="7" key="1">
    <citation type="submission" date="2018-10" db="EMBL/GenBank/DDBJ databases">
        <title>Effector identification in a new, highly contiguous assembly of the strawberry crown rot pathogen Phytophthora cactorum.</title>
        <authorList>
            <person name="Armitage A.D."/>
            <person name="Nellist C.F."/>
            <person name="Bates H."/>
            <person name="Vickerstaff R.J."/>
            <person name="Harrison R.J."/>
        </authorList>
    </citation>
    <scope>NUCLEOTIDE SEQUENCE</scope>
    <source>
        <strain evidence="5">4032</strain>
        <strain evidence="6">4040</strain>
        <strain evidence="7">P415</strain>
    </source>
</reference>
<evidence type="ECO:0000313" key="5">
    <source>
        <dbReference type="EMBL" id="KAG2924909.1"/>
    </source>
</evidence>
<comment type="caution">
    <text evidence="7">The sequence shown here is derived from an EMBL/GenBank/DDBJ whole genome shotgun (WGS) entry which is preliminary data.</text>
</comment>
<dbReference type="AlphaFoldDB" id="A0A8T1FXJ7"/>
<evidence type="ECO:0000259" key="4">
    <source>
        <dbReference type="Pfam" id="PF02902"/>
    </source>
</evidence>
<evidence type="ECO:0000313" key="7">
    <source>
        <dbReference type="EMBL" id="KAG2984771.1"/>
    </source>
</evidence>
<keyword evidence="3" id="KW-0378">Hydrolase</keyword>
<dbReference type="EMBL" id="RCMI01000219">
    <property type="protein sequence ID" value="KAG2924909.1"/>
    <property type="molecule type" value="Genomic_DNA"/>
</dbReference>
<accession>A0A8T1FXJ7</accession>
<dbReference type="OrthoDB" id="10299625at2759"/>
<dbReference type="EMBL" id="RCMK01000231">
    <property type="protein sequence ID" value="KAG2942269.1"/>
    <property type="molecule type" value="Genomic_DNA"/>
</dbReference>
<evidence type="ECO:0000256" key="3">
    <source>
        <dbReference type="ARBA" id="ARBA00022801"/>
    </source>
</evidence>